<keyword evidence="9 10" id="KW-0472">Membrane</keyword>
<keyword evidence="4" id="KW-0328">Glycosyltransferase</keyword>
<dbReference type="EMBL" id="BAABBW010000001">
    <property type="protein sequence ID" value="GAA4170749.1"/>
    <property type="molecule type" value="Genomic_DNA"/>
</dbReference>
<protein>
    <recommendedName>
        <fullName evidence="13">Glycosyltransferase RgtA/B/C/D-like domain-containing protein</fullName>
    </recommendedName>
</protein>
<evidence type="ECO:0008006" key="13">
    <source>
        <dbReference type="Google" id="ProtNLM"/>
    </source>
</evidence>
<dbReference type="PANTHER" id="PTHR12468:SF2">
    <property type="entry name" value="GPI MANNOSYLTRANSFERASE 2"/>
    <property type="match status" value="1"/>
</dbReference>
<evidence type="ECO:0000256" key="1">
    <source>
        <dbReference type="ARBA" id="ARBA00004477"/>
    </source>
</evidence>
<keyword evidence="3" id="KW-0337">GPI-anchor biosynthesis</keyword>
<feature type="transmembrane region" description="Helical" evidence="10">
    <location>
        <begin position="33"/>
        <end position="60"/>
    </location>
</feature>
<name>A0ABP7ZV75_9MICO</name>
<dbReference type="RefSeq" id="WP_344752089.1">
    <property type="nucleotide sequence ID" value="NZ_BAABBW010000001.1"/>
</dbReference>
<feature type="transmembrane region" description="Helical" evidence="10">
    <location>
        <begin position="267"/>
        <end position="290"/>
    </location>
</feature>
<feature type="transmembrane region" description="Helical" evidence="10">
    <location>
        <begin position="176"/>
        <end position="196"/>
    </location>
</feature>
<accession>A0ABP7ZV75</accession>
<comment type="caution">
    <text evidence="11">The sequence shown here is derived from an EMBL/GenBank/DDBJ whole genome shotgun (WGS) entry which is preliminary data.</text>
</comment>
<keyword evidence="5" id="KW-0808">Transferase</keyword>
<feature type="transmembrane region" description="Helical" evidence="10">
    <location>
        <begin position="137"/>
        <end position="164"/>
    </location>
</feature>
<proteinExistence type="predicted"/>
<evidence type="ECO:0000256" key="3">
    <source>
        <dbReference type="ARBA" id="ARBA00022502"/>
    </source>
</evidence>
<evidence type="ECO:0000256" key="9">
    <source>
        <dbReference type="ARBA" id="ARBA00023136"/>
    </source>
</evidence>
<feature type="transmembrane region" description="Helical" evidence="10">
    <location>
        <begin position="324"/>
        <end position="347"/>
    </location>
</feature>
<evidence type="ECO:0000256" key="5">
    <source>
        <dbReference type="ARBA" id="ARBA00022679"/>
    </source>
</evidence>
<evidence type="ECO:0000313" key="11">
    <source>
        <dbReference type="EMBL" id="GAA4170749.1"/>
    </source>
</evidence>
<evidence type="ECO:0000256" key="4">
    <source>
        <dbReference type="ARBA" id="ARBA00022676"/>
    </source>
</evidence>
<evidence type="ECO:0000256" key="2">
    <source>
        <dbReference type="ARBA" id="ARBA00004687"/>
    </source>
</evidence>
<feature type="transmembrane region" description="Helical" evidence="10">
    <location>
        <begin position="401"/>
        <end position="425"/>
    </location>
</feature>
<organism evidence="11 12">
    <name type="scientific">Gryllotalpicola koreensis</name>
    <dbReference type="NCBI Taxonomy" id="993086"/>
    <lineage>
        <taxon>Bacteria</taxon>
        <taxon>Bacillati</taxon>
        <taxon>Actinomycetota</taxon>
        <taxon>Actinomycetes</taxon>
        <taxon>Micrococcales</taxon>
        <taxon>Microbacteriaceae</taxon>
        <taxon>Gryllotalpicola</taxon>
    </lineage>
</organism>
<dbReference type="PANTHER" id="PTHR12468">
    <property type="entry name" value="GPI MANNOSYLTRANSFERASE 2"/>
    <property type="match status" value="1"/>
</dbReference>
<gene>
    <name evidence="11" type="ORF">GCM10022287_09120</name>
</gene>
<feature type="transmembrane region" description="Helical" evidence="10">
    <location>
        <begin position="359"/>
        <end position="381"/>
    </location>
</feature>
<comment type="subcellular location">
    <subcellularLocation>
        <location evidence="1">Endoplasmic reticulum membrane</location>
        <topology evidence="1">Multi-pass membrane protein</topology>
    </subcellularLocation>
</comment>
<keyword evidence="6 10" id="KW-0812">Transmembrane</keyword>
<feature type="transmembrane region" description="Helical" evidence="10">
    <location>
        <begin position="216"/>
        <end position="246"/>
    </location>
</feature>
<comment type="pathway">
    <text evidence="2">Glycolipid biosynthesis; glycosylphosphatidylinositol-anchor biosynthesis.</text>
</comment>
<evidence type="ECO:0000313" key="12">
    <source>
        <dbReference type="Proteomes" id="UP001501079"/>
    </source>
</evidence>
<evidence type="ECO:0000256" key="8">
    <source>
        <dbReference type="ARBA" id="ARBA00022989"/>
    </source>
</evidence>
<reference evidence="12" key="1">
    <citation type="journal article" date="2019" name="Int. J. Syst. Evol. Microbiol.">
        <title>The Global Catalogue of Microorganisms (GCM) 10K type strain sequencing project: providing services to taxonomists for standard genome sequencing and annotation.</title>
        <authorList>
            <consortium name="The Broad Institute Genomics Platform"/>
            <consortium name="The Broad Institute Genome Sequencing Center for Infectious Disease"/>
            <person name="Wu L."/>
            <person name="Ma J."/>
        </authorList>
    </citation>
    <scope>NUCLEOTIDE SEQUENCE [LARGE SCALE GENOMIC DNA]</scope>
    <source>
        <strain evidence="12">JCM 17591</strain>
    </source>
</reference>
<keyword evidence="8 10" id="KW-1133">Transmembrane helix</keyword>
<evidence type="ECO:0000256" key="6">
    <source>
        <dbReference type="ARBA" id="ARBA00022692"/>
    </source>
</evidence>
<dbReference type="Proteomes" id="UP001501079">
    <property type="component" value="Unassembled WGS sequence"/>
</dbReference>
<sequence length="427" mass="46239">MHTADTAPWSPLTESESAIELARRPLGRQVLQVVALYAASRVFSTVLLGVGMLVVLAHGWHLPWLTTTPSFELTGRGWSPHVPSFADISALWDASHYAQIARSGYPAVLPRSANGSISPNSWAFLPAYPLLVSAVQWLFGTGFAPTGVVVSLLFGGAATVMLYLVVRDRAGFGSAWFTATLFAFGPLAFVLQLAYAESLFLFLFFSALYLMQRRQYGWMLVPAVLAAFTRPGALALALALAVVFAVRWRASRRAGGATDAFPLSERVKLAAAAVVTGLAGVAWPVIAWAVTGVVNAYTATELSWRYGFLGHTHFHPFTAWFELAWRYLGVGGVLIIAAAVVLFALWIGRRGIRSLGPEIVATSASYALYLLAVFMPQQSIFRVAIPLAPLMGDPGITQRTWLRRLVLIVAIAAQPVCVGVLWFYANP</sequence>
<dbReference type="InterPro" id="IPR007315">
    <property type="entry name" value="PIG-V/Gpi18"/>
</dbReference>
<keyword evidence="12" id="KW-1185">Reference proteome</keyword>
<evidence type="ECO:0000256" key="10">
    <source>
        <dbReference type="SAM" id="Phobius"/>
    </source>
</evidence>
<keyword evidence="7" id="KW-0256">Endoplasmic reticulum</keyword>
<evidence type="ECO:0000256" key="7">
    <source>
        <dbReference type="ARBA" id="ARBA00022824"/>
    </source>
</evidence>